<keyword evidence="2" id="KW-1185">Reference proteome</keyword>
<accession>A0ABU4YM80</accession>
<name>A0ABU4YM80_9HYPH</name>
<sequence>MLRKILAACLVRLHLVERPDFFVVTSINMPAPNELKPGKAIVVGPSQTPKWMTFQCPSGCGTPLLLSLNPTRRPRWVVASDWLGRPTLSPSIRRTDGCRCHFWIRKGRVEWCKDSGKILPEN</sequence>
<organism evidence="1 2">
    <name type="scientific">Mesorhizobium humile</name>
    <dbReference type="NCBI Taxonomy" id="3072313"/>
    <lineage>
        <taxon>Bacteria</taxon>
        <taxon>Pseudomonadati</taxon>
        <taxon>Pseudomonadota</taxon>
        <taxon>Alphaproteobacteria</taxon>
        <taxon>Hyphomicrobiales</taxon>
        <taxon>Phyllobacteriaceae</taxon>
        <taxon>Mesorhizobium</taxon>
    </lineage>
</organism>
<dbReference type="Proteomes" id="UP001280156">
    <property type="component" value="Unassembled WGS sequence"/>
</dbReference>
<evidence type="ECO:0000313" key="1">
    <source>
        <dbReference type="EMBL" id="MDX8487044.1"/>
    </source>
</evidence>
<gene>
    <name evidence="1" type="ORF">RFM52_17695</name>
</gene>
<dbReference type="InterPro" id="IPR045384">
    <property type="entry name" value="DUF6527"/>
</dbReference>
<dbReference type="EMBL" id="JAVIIV010000011">
    <property type="protein sequence ID" value="MDX8487044.1"/>
    <property type="molecule type" value="Genomic_DNA"/>
</dbReference>
<dbReference type="Pfam" id="PF20137">
    <property type="entry name" value="BubE"/>
    <property type="match status" value="1"/>
</dbReference>
<comment type="caution">
    <text evidence="1">The sequence shown here is derived from an EMBL/GenBank/DDBJ whole genome shotgun (WGS) entry which is preliminary data.</text>
</comment>
<evidence type="ECO:0000313" key="2">
    <source>
        <dbReference type="Proteomes" id="UP001280156"/>
    </source>
</evidence>
<reference evidence="1 2" key="1">
    <citation type="submission" date="2023-08" db="EMBL/GenBank/DDBJ databases">
        <title>Implementing the SeqCode for naming new Mesorhizobium species isolated from Vachellia karroo root nodules.</title>
        <authorList>
            <person name="Van Lill M."/>
        </authorList>
    </citation>
    <scope>NUCLEOTIDE SEQUENCE [LARGE SCALE GENOMIC DNA]</scope>
    <source>
        <strain evidence="1 2">VK2B</strain>
    </source>
</reference>
<protein>
    <submittedName>
        <fullName evidence="1">DUF6527 family protein</fullName>
    </submittedName>
</protein>
<proteinExistence type="predicted"/>
<dbReference type="RefSeq" id="WP_320292975.1">
    <property type="nucleotide sequence ID" value="NZ_JAVIIU010000001.1"/>
</dbReference>